<evidence type="ECO:0000313" key="2">
    <source>
        <dbReference type="EMBL" id="ESK95252.1"/>
    </source>
</evidence>
<evidence type="ECO:0000256" key="1">
    <source>
        <dbReference type="SAM" id="MobiDB-lite"/>
    </source>
</evidence>
<keyword evidence="3" id="KW-1185">Reference proteome</keyword>
<reference evidence="2 3" key="1">
    <citation type="journal article" date="2014" name="BMC Genomics">
        <title>Genome and secretome analysis of the hemibiotrophic fungal pathogen, Moniliophthora roreri, which causes frosty pod rot disease of cacao: mechanisms of the biotrophic and necrotrophic phases.</title>
        <authorList>
            <person name="Meinhardt L.W."/>
            <person name="Costa G.G.L."/>
            <person name="Thomazella D.P.T."/>
            <person name="Teixeira P.J.P.L."/>
            <person name="Carazzolle M.F."/>
            <person name="Schuster S.C."/>
            <person name="Carlson J.E."/>
            <person name="Guiltinan M.J."/>
            <person name="Mieczkowski P."/>
            <person name="Farmer A."/>
            <person name="Ramaraj T."/>
            <person name="Crozier J."/>
            <person name="Davis R.E."/>
            <person name="Shao J."/>
            <person name="Melnick R.L."/>
            <person name="Pereira G.A.G."/>
            <person name="Bailey B.A."/>
        </authorList>
    </citation>
    <scope>NUCLEOTIDE SEQUENCE [LARGE SCALE GENOMIC DNA]</scope>
    <source>
        <strain evidence="2 3">MCA 2997</strain>
    </source>
</reference>
<gene>
    <name evidence="2" type="ORF">Moror_4010</name>
</gene>
<comment type="caution">
    <text evidence="2">The sequence shown here is derived from an EMBL/GenBank/DDBJ whole genome shotgun (WGS) entry which is preliminary data.</text>
</comment>
<protein>
    <submittedName>
        <fullName evidence="2">Uncharacterized protein</fullName>
    </submittedName>
</protein>
<evidence type="ECO:0000313" key="3">
    <source>
        <dbReference type="Proteomes" id="UP000017559"/>
    </source>
</evidence>
<dbReference type="STRING" id="1381753.V2XND3"/>
<feature type="compositionally biased region" description="Basic and acidic residues" evidence="1">
    <location>
        <begin position="196"/>
        <end position="211"/>
    </location>
</feature>
<dbReference type="HOGENOM" id="CLU_098341_1_0_1"/>
<feature type="region of interest" description="Disordered" evidence="1">
    <location>
        <begin position="67"/>
        <end position="211"/>
    </location>
</feature>
<proteinExistence type="predicted"/>
<feature type="compositionally biased region" description="Polar residues" evidence="1">
    <location>
        <begin position="1"/>
        <end position="15"/>
    </location>
</feature>
<name>V2XND3_MONRO</name>
<organism evidence="2 3">
    <name type="scientific">Moniliophthora roreri (strain MCA 2997)</name>
    <name type="common">Cocoa frosty pod rot fungus</name>
    <name type="synonym">Crinipellis roreri</name>
    <dbReference type="NCBI Taxonomy" id="1381753"/>
    <lineage>
        <taxon>Eukaryota</taxon>
        <taxon>Fungi</taxon>
        <taxon>Dikarya</taxon>
        <taxon>Basidiomycota</taxon>
        <taxon>Agaricomycotina</taxon>
        <taxon>Agaricomycetes</taxon>
        <taxon>Agaricomycetidae</taxon>
        <taxon>Agaricales</taxon>
        <taxon>Marasmiineae</taxon>
        <taxon>Marasmiaceae</taxon>
        <taxon>Moniliophthora</taxon>
    </lineage>
</organism>
<feature type="compositionally biased region" description="Basic and acidic residues" evidence="1">
    <location>
        <begin position="127"/>
        <end position="166"/>
    </location>
</feature>
<sequence length="211" mass="22480">MTSRAARQFFSSSLRSAARPAFRAQHAGRRGMSSTPQEVKKGSDMPWIIGSAVVFGPALLYLVSPSSRKTAPHVAHDKHDKHGHGSQSHAPLPMKDDEGTVADVSGSVAKAEAEDAPQSDAAPTEQVEAKEDKSKEDKPEEKSEGKSEDKSEEKKSAPLEKEKKGGEVQFKNPAGAKSDPGPTNQGEARTASVGHEAPKTLDEKVEESSSK</sequence>
<dbReference type="KEGG" id="mrr:Moror_4010"/>
<dbReference type="OrthoDB" id="4590707at2759"/>
<dbReference type="EMBL" id="AWSO01000101">
    <property type="protein sequence ID" value="ESK95252.1"/>
    <property type="molecule type" value="Genomic_DNA"/>
</dbReference>
<dbReference type="AlphaFoldDB" id="V2XND3"/>
<accession>V2XND3</accession>
<feature type="region of interest" description="Disordered" evidence="1">
    <location>
        <begin position="1"/>
        <end position="42"/>
    </location>
</feature>
<dbReference type="Proteomes" id="UP000017559">
    <property type="component" value="Unassembled WGS sequence"/>
</dbReference>